<feature type="non-terminal residue" evidence="2">
    <location>
        <position position="56"/>
    </location>
</feature>
<protein>
    <submittedName>
        <fullName evidence="2">Uncharacterized protein</fullName>
    </submittedName>
</protein>
<organism evidence="2 3">
    <name type="scientific">Potamilus streckersoni</name>
    <dbReference type="NCBI Taxonomy" id="2493646"/>
    <lineage>
        <taxon>Eukaryota</taxon>
        <taxon>Metazoa</taxon>
        <taxon>Spiralia</taxon>
        <taxon>Lophotrochozoa</taxon>
        <taxon>Mollusca</taxon>
        <taxon>Bivalvia</taxon>
        <taxon>Autobranchia</taxon>
        <taxon>Heteroconchia</taxon>
        <taxon>Palaeoheterodonta</taxon>
        <taxon>Unionida</taxon>
        <taxon>Unionoidea</taxon>
        <taxon>Unionidae</taxon>
        <taxon>Ambleminae</taxon>
        <taxon>Lampsilini</taxon>
        <taxon>Potamilus</taxon>
    </lineage>
</organism>
<accession>A0AAE0SB57</accession>
<keyword evidence="3" id="KW-1185">Reference proteome</keyword>
<comment type="caution">
    <text evidence="2">The sequence shown here is derived from an EMBL/GenBank/DDBJ whole genome shotgun (WGS) entry which is preliminary data.</text>
</comment>
<feature type="region of interest" description="Disordered" evidence="1">
    <location>
        <begin position="1"/>
        <end position="26"/>
    </location>
</feature>
<sequence length="56" mass="5916">MASVVYKQEGRHGAVAQDATGWGTKTTGARGLVVQNPFGPSLSLRAPFAHNTSLYI</sequence>
<gene>
    <name evidence="2" type="ORF">CHS0354_011994</name>
</gene>
<proteinExistence type="predicted"/>
<reference evidence="2" key="3">
    <citation type="submission" date="2023-05" db="EMBL/GenBank/DDBJ databases">
        <authorList>
            <person name="Smith C.H."/>
        </authorList>
    </citation>
    <scope>NUCLEOTIDE SEQUENCE</scope>
    <source>
        <strain evidence="2">CHS0354</strain>
        <tissue evidence="2">Mantle</tissue>
    </source>
</reference>
<evidence type="ECO:0000313" key="3">
    <source>
        <dbReference type="Proteomes" id="UP001195483"/>
    </source>
</evidence>
<dbReference type="AlphaFoldDB" id="A0AAE0SB57"/>
<dbReference type="EMBL" id="JAEAOA010000737">
    <property type="protein sequence ID" value="KAK3588787.1"/>
    <property type="molecule type" value="Genomic_DNA"/>
</dbReference>
<reference evidence="2" key="1">
    <citation type="journal article" date="2021" name="Genome Biol. Evol.">
        <title>A High-Quality Reference Genome for a Parasitic Bivalve with Doubly Uniparental Inheritance (Bivalvia: Unionida).</title>
        <authorList>
            <person name="Smith C.H."/>
        </authorList>
    </citation>
    <scope>NUCLEOTIDE SEQUENCE</scope>
    <source>
        <strain evidence="2">CHS0354</strain>
    </source>
</reference>
<reference evidence="2" key="2">
    <citation type="journal article" date="2021" name="Genome Biol. Evol.">
        <title>Developing a high-quality reference genome for a parasitic bivalve with doubly uniparental inheritance (Bivalvia: Unionida).</title>
        <authorList>
            <person name="Smith C.H."/>
        </authorList>
    </citation>
    <scope>NUCLEOTIDE SEQUENCE</scope>
    <source>
        <strain evidence="2">CHS0354</strain>
        <tissue evidence="2">Mantle</tissue>
    </source>
</reference>
<evidence type="ECO:0000313" key="2">
    <source>
        <dbReference type="EMBL" id="KAK3588787.1"/>
    </source>
</evidence>
<name>A0AAE0SB57_9BIVA</name>
<evidence type="ECO:0000256" key="1">
    <source>
        <dbReference type="SAM" id="MobiDB-lite"/>
    </source>
</evidence>
<dbReference type="Proteomes" id="UP001195483">
    <property type="component" value="Unassembled WGS sequence"/>
</dbReference>